<evidence type="ECO:0000313" key="1">
    <source>
        <dbReference type="EMBL" id="EAN76552.1"/>
    </source>
</evidence>
<gene>
    <name evidence="1" type="ORF">Tb09.160.3350</name>
</gene>
<keyword evidence="2" id="KW-1185">Reference proteome</keyword>
<evidence type="ECO:0000313" key="2">
    <source>
        <dbReference type="Proteomes" id="UP000008524"/>
    </source>
</evidence>
<dbReference type="Proteomes" id="UP000008524">
    <property type="component" value="Chromosome 9"/>
</dbReference>
<dbReference type="GeneID" id="3659869"/>
<accession>Q38F68</accession>
<dbReference type="PaxDb" id="5691-EAN76552"/>
<sequence>MWRWHSNILEKKKRKSHSASQLLIALVEPAHAKGKFITCTHIQPRLYLCISACLCASVRFRGGGESIIATLMTNLRGRPFVCLLVLMHASRVC</sequence>
<protein>
    <submittedName>
        <fullName evidence="1">Uncharacterized protein</fullName>
    </submittedName>
</protein>
<dbReference type="InParanoid" id="Q38F68"/>
<dbReference type="KEGG" id="tbr:Tb09.160.3350"/>
<name>Q38F68_TRYB2</name>
<organism evidence="1 2">
    <name type="scientific">Trypanosoma brucei brucei (strain 927/4 GUTat10.1)</name>
    <dbReference type="NCBI Taxonomy" id="185431"/>
    <lineage>
        <taxon>Eukaryota</taxon>
        <taxon>Discoba</taxon>
        <taxon>Euglenozoa</taxon>
        <taxon>Kinetoplastea</taxon>
        <taxon>Metakinetoplastina</taxon>
        <taxon>Trypanosomatida</taxon>
        <taxon>Trypanosomatidae</taxon>
        <taxon>Trypanosoma</taxon>
    </lineage>
</organism>
<reference evidence="1 2" key="1">
    <citation type="journal article" date="2005" name="Science">
        <title>Comparative genomics of trypanosomatid parasitic protozoa.</title>
        <authorList>
            <person name="El-Sayed N.M."/>
            <person name="Myler P.J."/>
            <person name="Blandin G."/>
            <person name="Berriman M."/>
            <person name="Crabtree J."/>
            <person name="Aggarwal G."/>
            <person name="Caler E."/>
            <person name="Renauld H."/>
            <person name="Worthey E.A."/>
            <person name="Hertz-Fowler C."/>
            <person name="Ghedin E."/>
            <person name="Peacock C."/>
            <person name="Bartholomeu D.C."/>
            <person name="Haas B.J."/>
            <person name="Tran A.N."/>
            <person name="Wortman J.R."/>
            <person name="Alsmark U.C."/>
            <person name="Angiuoli S."/>
            <person name="Anupama A."/>
            <person name="Badger J."/>
            <person name="Bringaud F."/>
            <person name="Cadag E."/>
            <person name="Carlton J.M."/>
            <person name="Cerqueira G.C."/>
            <person name="Creasy T."/>
            <person name="Delcher A.L."/>
            <person name="Djikeng A."/>
            <person name="Embley T.M."/>
            <person name="Hauser C."/>
            <person name="Ivens A.C."/>
            <person name="Kummerfeld S.K."/>
            <person name="Pereira-Leal J.B."/>
            <person name="Nilsson D."/>
            <person name="Peterson J."/>
            <person name="Salzberg S.L."/>
            <person name="Shallom J."/>
            <person name="Silva J.C."/>
            <person name="Sundaram J."/>
            <person name="Westenberger S."/>
            <person name="White O."/>
            <person name="Melville S.E."/>
            <person name="Donelson J.E."/>
            <person name="Andersson B."/>
            <person name="Stuart K.D."/>
            <person name="Hall N."/>
        </authorList>
    </citation>
    <scope>NUCLEOTIDE SEQUENCE [LARGE SCALE GENOMIC DNA]</scope>
    <source>
        <strain evidence="1 2">927/4 GUTat10.1</strain>
    </source>
</reference>
<dbReference type="RefSeq" id="XP_803782.1">
    <property type="nucleotide sequence ID" value="XM_798689.1"/>
</dbReference>
<dbReference type="AlphaFoldDB" id="Q38F68"/>
<reference evidence="1 2" key="2">
    <citation type="journal article" date="2005" name="Science">
        <title>The genome of the African trypanosome Trypanosoma brucei.</title>
        <authorList>
            <person name="Berriman M."/>
            <person name="Ghedin E."/>
            <person name="Hertz-Fowler C."/>
            <person name="Blandin G."/>
            <person name="Renauld H."/>
            <person name="Bartholomeu D.C."/>
            <person name="Lennard N.J."/>
            <person name="Caler E."/>
            <person name="Hamlin N.E."/>
            <person name="Haas B."/>
            <person name="Bohme U."/>
            <person name="Hannick L."/>
            <person name="Aslett M.A."/>
            <person name="Shallom J."/>
            <person name="Marcello L."/>
            <person name="Hou L."/>
            <person name="Wickstead B."/>
            <person name="Alsmark U.C."/>
            <person name="Arrowsmith C."/>
            <person name="Atkin R.J."/>
            <person name="Barron A.J."/>
            <person name="Bringaud F."/>
            <person name="Brooks K."/>
            <person name="Carrington M."/>
            <person name="Cherevach I."/>
            <person name="Chillingworth T.J."/>
            <person name="Churcher C."/>
            <person name="Clark L.N."/>
            <person name="Corton C.H."/>
            <person name="Cronin A."/>
            <person name="Davies R.M."/>
            <person name="Doggett J."/>
            <person name="Djikeng A."/>
            <person name="Feldblyum T."/>
            <person name="Field M.C."/>
            <person name="Fraser A."/>
            <person name="Goodhead I."/>
            <person name="Hance Z."/>
            <person name="Harper D."/>
            <person name="Harris B.R."/>
            <person name="Hauser H."/>
            <person name="Hostetler J."/>
            <person name="Ivens A."/>
            <person name="Jagels K."/>
            <person name="Johnson D."/>
            <person name="Johnson J."/>
            <person name="Jones K."/>
            <person name="Kerhornou A.X."/>
            <person name="Koo H."/>
            <person name="Larke N."/>
            <person name="Landfear S."/>
            <person name="Larkin C."/>
            <person name="Leech V."/>
            <person name="Line A."/>
            <person name="Lord A."/>
            <person name="Macleod A."/>
            <person name="Mooney P.J."/>
            <person name="Moule S."/>
            <person name="Martin D.M."/>
            <person name="Morgan G.W."/>
            <person name="Mungall K."/>
            <person name="Norbertczak H."/>
            <person name="Ormond D."/>
            <person name="Pai G."/>
            <person name="Peacock C.S."/>
            <person name="Peterson J."/>
            <person name="Quail M.A."/>
            <person name="Rabbinowitsch E."/>
            <person name="Rajandream M.A."/>
            <person name="Reitter C."/>
            <person name="Salzberg S.L."/>
            <person name="Sanders M."/>
            <person name="Schobel S."/>
            <person name="Sharp S."/>
            <person name="Simmonds M."/>
            <person name="Simpson A.J."/>
            <person name="Tallon L."/>
            <person name="Turner C.M."/>
            <person name="Tait A."/>
            <person name="Tivey A.R."/>
            <person name="Van Aken S."/>
            <person name="Walker D."/>
            <person name="Wanless D."/>
            <person name="Wang S."/>
            <person name="White B."/>
            <person name="White O."/>
            <person name="Whitehead S."/>
            <person name="Woodward J."/>
            <person name="Wortman J."/>
            <person name="Adams M.D."/>
            <person name="Embley T.M."/>
            <person name="Gull K."/>
            <person name="Ullu E."/>
            <person name="Barry J.D."/>
            <person name="Fairlamb A.H."/>
            <person name="Opperdoes F."/>
            <person name="Barrell B.G."/>
            <person name="Donelson J.E."/>
            <person name="Hall N."/>
            <person name="Fraser C.M."/>
            <person name="Melville S.E."/>
            <person name="El-Sayed N.M."/>
        </authorList>
    </citation>
    <scope>NUCLEOTIDE SEQUENCE [LARGE SCALE GENOMIC DNA]</scope>
    <source>
        <strain evidence="1 2">927/4 GUTat10.1</strain>
    </source>
</reference>
<dbReference type="EMBL" id="CM000207">
    <property type="protein sequence ID" value="EAN76552.1"/>
    <property type="molecule type" value="Genomic_DNA"/>
</dbReference>
<proteinExistence type="predicted"/>